<proteinExistence type="predicted"/>
<dbReference type="Proteomes" id="UP000008021">
    <property type="component" value="Chromosome 2"/>
</dbReference>
<accession>A0A0E0CF16</accession>
<organism evidence="2">
    <name type="scientific">Oryza meridionalis</name>
    <dbReference type="NCBI Taxonomy" id="40149"/>
    <lineage>
        <taxon>Eukaryota</taxon>
        <taxon>Viridiplantae</taxon>
        <taxon>Streptophyta</taxon>
        <taxon>Embryophyta</taxon>
        <taxon>Tracheophyta</taxon>
        <taxon>Spermatophyta</taxon>
        <taxon>Magnoliopsida</taxon>
        <taxon>Liliopsida</taxon>
        <taxon>Poales</taxon>
        <taxon>Poaceae</taxon>
        <taxon>BOP clade</taxon>
        <taxon>Oryzoideae</taxon>
        <taxon>Oryzeae</taxon>
        <taxon>Oryzinae</taxon>
        <taxon>Oryza</taxon>
    </lineage>
</organism>
<dbReference type="HOGENOM" id="CLU_152198_0_0_1"/>
<reference evidence="2" key="2">
    <citation type="submission" date="2018-05" db="EMBL/GenBank/DDBJ databases">
        <title>OmerRS3 (Oryza meridionalis Reference Sequence Version 3).</title>
        <authorList>
            <person name="Zhang J."/>
            <person name="Kudrna D."/>
            <person name="Lee S."/>
            <person name="Talag J."/>
            <person name="Welchert J."/>
            <person name="Wing R.A."/>
        </authorList>
    </citation>
    <scope>NUCLEOTIDE SEQUENCE [LARGE SCALE GENOMIC DNA]</scope>
    <source>
        <strain evidence="2">cv. OR44</strain>
    </source>
</reference>
<dbReference type="AlphaFoldDB" id="A0A0E0CF16"/>
<evidence type="ECO:0000313" key="2">
    <source>
        <dbReference type="EnsemblPlants" id="OMERI02G03260.1"/>
    </source>
</evidence>
<feature type="compositionally biased region" description="Low complexity" evidence="1">
    <location>
        <begin position="1"/>
        <end position="13"/>
    </location>
</feature>
<sequence length="112" mass="11832">MDIDGQPGQVQQGHGRGHSRGSGSHSTIEPTNIASAGRGCGNPLSLNDMPGGRSIIGKIFLTKRSASTCSPHPSPSTHEDDAPVESIAEEVLEEPIASLEILWSKIHKNNQN</sequence>
<reference evidence="2" key="1">
    <citation type="submission" date="2015-04" db="UniProtKB">
        <authorList>
            <consortium name="EnsemblPlants"/>
        </authorList>
    </citation>
    <scope>IDENTIFICATION</scope>
</reference>
<evidence type="ECO:0000313" key="3">
    <source>
        <dbReference type="Proteomes" id="UP000008021"/>
    </source>
</evidence>
<protein>
    <submittedName>
        <fullName evidence="2">Uncharacterized protein</fullName>
    </submittedName>
</protein>
<dbReference type="Gramene" id="OMERI02G03260.1">
    <property type="protein sequence ID" value="OMERI02G03260.1"/>
    <property type="gene ID" value="OMERI02G03260"/>
</dbReference>
<evidence type="ECO:0000256" key="1">
    <source>
        <dbReference type="SAM" id="MobiDB-lite"/>
    </source>
</evidence>
<keyword evidence="3" id="KW-1185">Reference proteome</keyword>
<name>A0A0E0CF16_9ORYZ</name>
<feature type="region of interest" description="Disordered" evidence="1">
    <location>
        <begin position="1"/>
        <end position="48"/>
    </location>
</feature>
<dbReference type="EnsemblPlants" id="OMERI02G03260.1">
    <property type="protein sequence ID" value="OMERI02G03260.1"/>
    <property type="gene ID" value="OMERI02G03260"/>
</dbReference>